<dbReference type="Pfam" id="PF00122">
    <property type="entry name" value="E1-E2_ATPase"/>
    <property type="match status" value="1"/>
</dbReference>
<feature type="transmembrane region" description="Helical" evidence="10">
    <location>
        <begin position="737"/>
        <end position="757"/>
    </location>
</feature>
<dbReference type="SUPFAM" id="SSF81665">
    <property type="entry name" value="Calcium ATPase, transmembrane domain M"/>
    <property type="match status" value="1"/>
</dbReference>
<dbReference type="PANTHER" id="PTHR42861">
    <property type="entry name" value="CALCIUM-TRANSPORTING ATPASE"/>
    <property type="match status" value="1"/>
</dbReference>
<dbReference type="SMART" id="SM00831">
    <property type="entry name" value="Cation_ATPase_N"/>
    <property type="match status" value="1"/>
</dbReference>
<evidence type="ECO:0000313" key="12">
    <source>
        <dbReference type="EMBL" id="KKS47339.1"/>
    </source>
</evidence>
<dbReference type="InterPro" id="IPR059000">
    <property type="entry name" value="ATPase_P-type_domA"/>
</dbReference>
<dbReference type="Pfam" id="PF00689">
    <property type="entry name" value="Cation_ATPase_C"/>
    <property type="match status" value="1"/>
</dbReference>
<protein>
    <submittedName>
        <fullName evidence="12">Cation-transporting P-type ATPase</fullName>
    </submittedName>
</protein>
<accession>A0A0G0ZF79</accession>
<evidence type="ECO:0000313" key="13">
    <source>
        <dbReference type="Proteomes" id="UP000034704"/>
    </source>
</evidence>
<dbReference type="InterPro" id="IPR008250">
    <property type="entry name" value="ATPase_P-typ_transduc_dom_A_sf"/>
</dbReference>
<gene>
    <name evidence="12" type="ORF">UV12_C0008G0007</name>
</gene>
<dbReference type="Gene3D" id="1.20.1110.10">
    <property type="entry name" value="Calcium-transporting ATPase, transmembrane domain"/>
    <property type="match status" value="1"/>
</dbReference>
<comment type="subcellular location">
    <subcellularLocation>
        <location evidence="1">Endomembrane system</location>
        <topology evidence="1">Multi-pass membrane protein</topology>
    </subcellularLocation>
</comment>
<proteinExistence type="predicted"/>
<name>A0A0G0ZF79_9BACT</name>
<evidence type="ECO:0000256" key="8">
    <source>
        <dbReference type="ARBA" id="ARBA00022989"/>
    </source>
</evidence>
<dbReference type="Pfam" id="PF00702">
    <property type="entry name" value="Hydrolase"/>
    <property type="match status" value="1"/>
</dbReference>
<dbReference type="SUPFAM" id="SSF56784">
    <property type="entry name" value="HAD-like"/>
    <property type="match status" value="1"/>
</dbReference>
<dbReference type="SFLD" id="SFLDG00002">
    <property type="entry name" value="C1.7:_P-type_atpase_like"/>
    <property type="match status" value="1"/>
</dbReference>
<feature type="transmembrane region" description="Helical" evidence="10">
    <location>
        <begin position="83"/>
        <end position="101"/>
    </location>
</feature>
<dbReference type="InterPro" id="IPR006068">
    <property type="entry name" value="ATPase_P-typ_cation-transptr_C"/>
</dbReference>
<keyword evidence="7" id="KW-1278">Translocase</keyword>
<keyword evidence="8 10" id="KW-1133">Transmembrane helix</keyword>
<evidence type="ECO:0000256" key="9">
    <source>
        <dbReference type="ARBA" id="ARBA00023136"/>
    </source>
</evidence>
<dbReference type="InterPro" id="IPR023214">
    <property type="entry name" value="HAD_sf"/>
</dbReference>
<feature type="transmembrane region" description="Helical" evidence="10">
    <location>
        <begin position="708"/>
        <end position="731"/>
    </location>
</feature>
<dbReference type="GO" id="GO:0016020">
    <property type="term" value="C:membrane"/>
    <property type="evidence" value="ECO:0007669"/>
    <property type="project" value="InterPro"/>
</dbReference>
<dbReference type="PRINTS" id="PR00119">
    <property type="entry name" value="CATATPASE"/>
</dbReference>
<evidence type="ECO:0000256" key="3">
    <source>
        <dbReference type="ARBA" id="ARBA00022692"/>
    </source>
</evidence>
<evidence type="ECO:0000256" key="4">
    <source>
        <dbReference type="ARBA" id="ARBA00022741"/>
    </source>
</evidence>
<dbReference type="InterPro" id="IPR036412">
    <property type="entry name" value="HAD-like_sf"/>
</dbReference>
<feature type="transmembrane region" description="Helical" evidence="10">
    <location>
        <begin position="796"/>
        <end position="820"/>
    </location>
</feature>
<feature type="transmembrane region" description="Helical" evidence="10">
    <location>
        <begin position="769"/>
        <end position="790"/>
    </location>
</feature>
<dbReference type="SFLD" id="SFLDS00003">
    <property type="entry name" value="Haloacid_Dehalogenase"/>
    <property type="match status" value="1"/>
</dbReference>
<feature type="transmembrane region" description="Helical" evidence="10">
    <location>
        <begin position="245"/>
        <end position="264"/>
    </location>
</feature>
<reference evidence="12 13" key="1">
    <citation type="journal article" date="2015" name="Nature">
        <title>rRNA introns, odd ribosomes, and small enigmatic genomes across a large radiation of phyla.</title>
        <authorList>
            <person name="Brown C.T."/>
            <person name="Hug L.A."/>
            <person name="Thomas B.C."/>
            <person name="Sharon I."/>
            <person name="Castelle C.J."/>
            <person name="Singh A."/>
            <person name="Wilkins M.J."/>
            <person name="Williams K.H."/>
            <person name="Banfield J.F."/>
        </authorList>
    </citation>
    <scope>NUCLEOTIDE SEQUENCE [LARGE SCALE GENOMIC DNA]</scope>
</reference>
<keyword evidence="3 10" id="KW-0812">Transmembrane</keyword>
<dbReference type="InterPro" id="IPR018303">
    <property type="entry name" value="ATPase_P-typ_P_site"/>
</dbReference>
<feature type="transmembrane region" description="Helical" evidence="10">
    <location>
        <begin position="61"/>
        <end position="77"/>
    </location>
</feature>
<feature type="transmembrane region" description="Helical" evidence="10">
    <location>
        <begin position="201"/>
        <end position="225"/>
    </location>
</feature>
<dbReference type="GO" id="GO:0012505">
    <property type="term" value="C:endomembrane system"/>
    <property type="evidence" value="ECO:0007669"/>
    <property type="project" value="UniProtKB-SubCell"/>
</dbReference>
<dbReference type="PROSITE" id="PS00154">
    <property type="entry name" value="ATPASE_E1_E2"/>
    <property type="match status" value="1"/>
</dbReference>
<feature type="transmembrane region" description="Helical" evidence="10">
    <location>
        <begin position="653"/>
        <end position="676"/>
    </location>
</feature>
<dbReference type="AlphaFoldDB" id="A0A0G0ZF79"/>
<dbReference type="NCBIfam" id="TIGR01494">
    <property type="entry name" value="ATPase_P-type"/>
    <property type="match status" value="2"/>
</dbReference>
<dbReference type="GO" id="GO:0005524">
    <property type="term" value="F:ATP binding"/>
    <property type="evidence" value="ECO:0007669"/>
    <property type="project" value="UniProtKB-KW"/>
</dbReference>
<evidence type="ECO:0000256" key="2">
    <source>
        <dbReference type="ARBA" id="ARBA00022553"/>
    </source>
</evidence>
<dbReference type="FunFam" id="2.70.150.10:FF:000160">
    <property type="entry name" value="Sarcoplasmic/endoplasmic reticulum calcium ATPase 1"/>
    <property type="match status" value="1"/>
</dbReference>
<evidence type="ECO:0000256" key="1">
    <source>
        <dbReference type="ARBA" id="ARBA00004127"/>
    </source>
</evidence>
<dbReference type="Gene3D" id="2.70.150.10">
    <property type="entry name" value="Calcium-transporting ATPase, cytoplasmic transduction domain A"/>
    <property type="match status" value="1"/>
</dbReference>
<keyword evidence="2" id="KW-0597">Phosphoprotein</keyword>
<dbReference type="SUPFAM" id="SSF81653">
    <property type="entry name" value="Calcium ATPase, transduction domain A"/>
    <property type="match status" value="1"/>
</dbReference>
<keyword evidence="6" id="KW-0460">Magnesium</keyword>
<dbReference type="InterPro" id="IPR044492">
    <property type="entry name" value="P_typ_ATPase_HD_dom"/>
</dbReference>
<organism evidence="12 13">
    <name type="scientific">Candidatus Nomurabacteria bacterium GW2011_GWC2_42_20</name>
    <dbReference type="NCBI Taxonomy" id="1618756"/>
    <lineage>
        <taxon>Bacteria</taxon>
        <taxon>Candidatus Nomuraibacteriota</taxon>
    </lineage>
</organism>
<dbReference type="STRING" id="1618756.UV12_C0008G0007"/>
<keyword evidence="9 10" id="KW-0472">Membrane</keyword>
<evidence type="ECO:0000259" key="11">
    <source>
        <dbReference type="SMART" id="SM00831"/>
    </source>
</evidence>
<dbReference type="GO" id="GO:0016887">
    <property type="term" value="F:ATP hydrolysis activity"/>
    <property type="evidence" value="ECO:0007669"/>
    <property type="project" value="InterPro"/>
</dbReference>
<dbReference type="InterPro" id="IPR023298">
    <property type="entry name" value="ATPase_P-typ_TM_dom_sf"/>
</dbReference>
<evidence type="ECO:0000256" key="5">
    <source>
        <dbReference type="ARBA" id="ARBA00022840"/>
    </source>
</evidence>
<evidence type="ECO:0000256" key="10">
    <source>
        <dbReference type="SAM" id="Phobius"/>
    </source>
</evidence>
<dbReference type="InterPro" id="IPR001757">
    <property type="entry name" value="P_typ_ATPase"/>
</dbReference>
<dbReference type="Pfam" id="PF00690">
    <property type="entry name" value="Cation_ATPase_N"/>
    <property type="match status" value="1"/>
</dbReference>
<dbReference type="SFLD" id="SFLDF00027">
    <property type="entry name" value="p-type_atpase"/>
    <property type="match status" value="1"/>
</dbReference>
<feature type="transmembrane region" description="Helical" evidence="10">
    <location>
        <begin position="271"/>
        <end position="294"/>
    </location>
</feature>
<evidence type="ECO:0000256" key="7">
    <source>
        <dbReference type="ARBA" id="ARBA00022967"/>
    </source>
</evidence>
<sequence length="837" mass="91856">MNFSDYAKSNTEKIAELFSVDPTRGLSSIEIEDRRLKSGMNILAESKTSALSIFFRQFKSSFIYLLLFATVLSFSLGQNTEGVMIMIFLFINASLGFYQEYRSEQTIELLRRYVATRVKVRRNGKVDTINASELVPGDIVILEAGDGVPADIRILEETNLIVNEEPLTGESVSVNKDSNLQIKDDVELYEAKNICFSGTTVVSGGAVGVVFAVGSQTMIGGIARLAGKATRVSKFEEELAKFSRFILYLVIGTLAFIFMMNIVLKGFSTNIVELAIFSIALAVSVVPEALPLVMTFSLSRGARHLAKERVVVKRLSAIEDLGSIQMLCSDKTGTITENKLTVHQTCGEDKRAPIFMGVLGGRYLVTKERGGVPDPFDVALWEALSVDERGKLTSYTIVSDIPFDPIHKKNSAIIKDGDDTILIVRGAPESIIDISTISNDQSENTKKWVASEGRAGRRTIAIASKKIINDDISDTELTFLGCVSFVDPIKESAKQAIKDAQVLGVKIKILTGDSREVAGTVAYEVGLAKSQEDVLTAKEFFALPDGVRESALEQTNVFARVSPEEKYRLIELLQKNYQVGFLGEGINDAPALKIANVAIVVESASDIAREVSDIILLDNSLEVVVGGIREGRAIFANTIKYIRSSLSSNFGNFYAVAISSLFIPFLPMLAIQILLVNLLSDFPAIAIATDTVDDAELREPRQYEVGKLFAMGTALGIVSTVFDFIIFASFYKLGPEILQTHWFIESILTELLFLFSIRSRGFFFQAKMPSFTLIVLSVLAASATLIIPFTDLGQSLFHFTAPTMASLGFVLGIVALYFITTEFAKMSYYRLTNHAQV</sequence>
<dbReference type="EMBL" id="LCDG01000008">
    <property type="protein sequence ID" value="KKS47339.1"/>
    <property type="molecule type" value="Genomic_DNA"/>
</dbReference>
<dbReference type="Proteomes" id="UP000034704">
    <property type="component" value="Unassembled WGS sequence"/>
</dbReference>
<dbReference type="InterPro" id="IPR023299">
    <property type="entry name" value="ATPase_P-typ_cyto_dom_N"/>
</dbReference>
<keyword evidence="5" id="KW-0067">ATP-binding</keyword>
<feature type="domain" description="Cation-transporting P-type ATPase N-terminal" evidence="11">
    <location>
        <begin position="5"/>
        <end position="78"/>
    </location>
</feature>
<dbReference type="Gene3D" id="3.40.50.1000">
    <property type="entry name" value="HAD superfamily/HAD-like"/>
    <property type="match status" value="1"/>
</dbReference>
<evidence type="ECO:0000256" key="6">
    <source>
        <dbReference type="ARBA" id="ARBA00022842"/>
    </source>
</evidence>
<dbReference type="PRINTS" id="PR00120">
    <property type="entry name" value="HATPASE"/>
</dbReference>
<dbReference type="Gene3D" id="3.40.1110.10">
    <property type="entry name" value="Calcium-transporting ATPase, cytoplasmic domain N"/>
    <property type="match status" value="1"/>
</dbReference>
<keyword evidence="4" id="KW-0547">Nucleotide-binding</keyword>
<comment type="caution">
    <text evidence="12">The sequence shown here is derived from an EMBL/GenBank/DDBJ whole genome shotgun (WGS) entry which is preliminary data.</text>
</comment>
<dbReference type="InterPro" id="IPR004014">
    <property type="entry name" value="ATPase_P-typ_cation-transptr_N"/>
</dbReference>